<organism evidence="1 2">
    <name type="scientific">Austrofundulus limnaeus</name>
    <name type="common">Annual killifish</name>
    <dbReference type="NCBI Taxonomy" id="52670"/>
    <lineage>
        <taxon>Eukaryota</taxon>
        <taxon>Metazoa</taxon>
        <taxon>Chordata</taxon>
        <taxon>Craniata</taxon>
        <taxon>Vertebrata</taxon>
        <taxon>Euteleostomi</taxon>
        <taxon>Actinopterygii</taxon>
        <taxon>Neopterygii</taxon>
        <taxon>Teleostei</taxon>
        <taxon>Neoteleostei</taxon>
        <taxon>Acanthomorphata</taxon>
        <taxon>Ovalentaria</taxon>
        <taxon>Atherinomorphae</taxon>
        <taxon>Cyprinodontiformes</taxon>
        <taxon>Rivulidae</taxon>
        <taxon>Austrofundulus</taxon>
    </lineage>
</organism>
<dbReference type="AlphaFoldDB" id="A0A2I4C9R7"/>
<dbReference type="InParanoid" id="A0A2I4C9R7"/>
<name>A0A2I4C9R7_AUSLI</name>
<dbReference type="PANTHER" id="PTHR31025">
    <property type="entry name" value="SI:CH211-196P9.1-RELATED"/>
    <property type="match status" value="1"/>
</dbReference>
<keyword evidence="1" id="KW-1185">Reference proteome</keyword>
<dbReference type="Proteomes" id="UP000192220">
    <property type="component" value="Unplaced"/>
</dbReference>
<dbReference type="RefSeq" id="XP_013876737.1">
    <property type="nucleotide sequence ID" value="XM_014021283.1"/>
</dbReference>
<dbReference type="PANTHER" id="PTHR31025:SF19">
    <property type="entry name" value="SI:CH73-42K18.1-RELATED"/>
    <property type="match status" value="1"/>
</dbReference>
<dbReference type="KEGG" id="alim:106526644"/>
<dbReference type="OrthoDB" id="6512834at2759"/>
<proteinExistence type="predicted"/>
<sequence>MEREESRVADGGKSNFCRTPICVLAPEGVADTDILSTSSEERQKQWPDFFDIPEFSVDVAYRLRQADLLFLRDGTHLKVSKEIKHEILERLAESMYNYAAYPNNAQFESVAQALITKHPCLQERGSTSRCSGWKNSLKFKMANYRTKRRRSGCLDVAVNAGKRGGHLTEGEPANKNIKKAKKGELNYLPNFPEGFNQVALECARKDLVNEMQKRTPNGQLVKEKMDLTFSLRRKEVVESEPAISEMMERWPALFTEDQIFMEFSRIVGKNLKQEFYQAIDRHSPRLIEIFRAKTGNAGQMLTQLSQQTKTAEPTDIRTLVLRGLPIILGDKPTDFFKPTFDRDDNDPFCNVDIGILLVEPEGADPSSSLHLSPSSLKIIIEGEAVMDNIQDLPKAMCILFGLIYAMHLNYPRSMKYTFQFIQQVLLELGHSELKPKLQTLKNQLAM</sequence>
<dbReference type="GeneID" id="106526644"/>
<gene>
    <name evidence="2" type="primary">LOC106526644</name>
</gene>
<reference evidence="2" key="1">
    <citation type="submission" date="2025-08" db="UniProtKB">
        <authorList>
            <consortium name="RefSeq"/>
        </authorList>
    </citation>
    <scope>IDENTIFICATION</scope>
</reference>
<evidence type="ECO:0000313" key="2">
    <source>
        <dbReference type="RefSeq" id="XP_013876737.1"/>
    </source>
</evidence>
<accession>A0A2I4C9R7</accession>
<evidence type="ECO:0000313" key="1">
    <source>
        <dbReference type="Proteomes" id="UP000192220"/>
    </source>
</evidence>
<protein>
    <submittedName>
        <fullName evidence="2">Uncharacterized protein LOC106526644</fullName>
    </submittedName>
</protein>